<dbReference type="GO" id="GO:0051603">
    <property type="term" value="P:proteolysis involved in protein catabolic process"/>
    <property type="evidence" value="ECO:0007669"/>
    <property type="project" value="TreeGrafter"/>
</dbReference>
<dbReference type="InterPro" id="IPR043136">
    <property type="entry name" value="B30.2/SPRY_sf"/>
</dbReference>
<dbReference type="AlphaFoldDB" id="A0A061RTH2"/>
<dbReference type="Pfam" id="PF00622">
    <property type="entry name" value="SPRY"/>
    <property type="match status" value="1"/>
</dbReference>
<evidence type="ECO:0000313" key="5">
    <source>
        <dbReference type="EMBL" id="JAC74010.1"/>
    </source>
</evidence>
<proteinExistence type="predicted"/>
<gene>
    <name evidence="5" type="primary">KPC1</name>
    <name evidence="5" type="ORF">TSPGSL018_27130</name>
</gene>
<dbReference type="InterPro" id="IPR013320">
    <property type="entry name" value="ConA-like_dom_sf"/>
</dbReference>
<keyword evidence="1" id="KW-0479">Metal-binding</keyword>
<name>A0A061RTH2_9CHLO</name>
<reference evidence="5" key="1">
    <citation type="submission" date="2014-05" db="EMBL/GenBank/DDBJ databases">
        <title>The transcriptome of the halophilic microalga Tetraselmis sp. GSL018 isolated from the Great Salt Lake, Utah.</title>
        <authorList>
            <person name="Jinkerson R.E."/>
            <person name="D'Adamo S."/>
            <person name="Posewitz M.C."/>
        </authorList>
    </citation>
    <scope>NUCLEOTIDE SEQUENCE</scope>
    <source>
        <strain evidence="5">GSL018</strain>
    </source>
</reference>
<dbReference type="PROSITE" id="PS50188">
    <property type="entry name" value="B302_SPRY"/>
    <property type="match status" value="1"/>
</dbReference>
<feature type="domain" description="B30.2/SPRY" evidence="4">
    <location>
        <begin position="105"/>
        <end position="285"/>
    </location>
</feature>
<keyword evidence="2" id="KW-0863">Zinc-finger</keyword>
<dbReference type="PANTHER" id="PTHR13363">
    <property type="entry name" value="RING FINGER AND SRY DOMAIN-CONTAINING"/>
    <property type="match status" value="1"/>
</dbReference>
<dbReference type="SMART" id="SM00449">
    <property type="entry name" value="SPRY"/>
    <property type="match status" value="1"/>
</dbReference>
<dbReference type="InterPro" id="IPR003877">
    <property type="entry name" value="SPRY_dom"/>
</dbReference>
<dbReference type="EMBL" id="GBEZ01011807">
    <property type="protein sequence ID" value="JAC74010.1"/>
    <property type="molecule type" value="Transcribed_RNA"/>
</dbReference>
<protein>
    <submittedName>
        <fullName evidence="5">Kip1 ubiquitination-promoting complex protein 1</fullName>
    </submittedName>
</protein>
<evidence type="ECO:0000256" key="2">
    <source>
        <dbReference type="ARBA" id="ARBA00022771"/>
    </source>
</evidence>
<dbReference type="GO" id="GO:0008270">
    <property type="term" value="F:zinc ion binding"/>
    <property type="evidence" value="ECO:0007669"/>
    <property type="project" value="UniProtKB-KW"/>
</dbReference>
<accession>A0A061RTH2</accession>
<dbReference type="InterPro" id="IPR001870">
    <property type="entry name" value="B30.2/SPRY"/>
</dbReference>
<dbReference type="InterPro" id="IPR045129">
    <property type="entry name" value="RNF123/RKP/RSPRY1"/>
</dbReference>
<evidence type="ECO:0000259" key="4">
    <source>
        <dbReference type="PROSITE" id="PS50188"/>
    </source>
</evidence>
<feature type="non-terminal residue" evidence="5">
    <location>
        <position position="293"/>
    </location>
</feature>
<dbReference type="GO" id="GO:0004842">
    <property type="term" value="F:ubiquitin-protein transferase activity"/>
    <property type="evidence" value="ECO:0007669"/>
    <property type="project" value="InterPro"/>
</dbReference>
<organism evidence="5">
    <name type="scientific">Tetraselmis sp. GSL018</name>
    <dbReference type="NCBI Taxonomy" id="582737"/>
    <lineage>
        <taxon>Eukaryota</taxon>
        <taxon>Viridiplantae</taxon>
        <taxon>Chlorophyta</taxon>
        <taxon>core chlorophytes</taxon>
        <taxon>Chlorodendrophyceae</taxon>
        <taxon>Chlorodendrales</taxon>
        <taxon>Chlorodendraceae</taxon>
        <taxon>Tetraselmis</taxon>
    </lineage>
</organism>
<evidence type="ECO:0000256" key="3">
    <source>
        <dbReference type="ARBA" id="ARBA00022833"/>
    </source>
</evidence>
<dbReference type="SUPFAM" id="SSF49899">
    <property type="entry name" value="Concanavalin A-like lectins/glucanases"/>
    <property type="match status" value="1"/>
</dbReference>
<keyword evidence="3" id="KW-0862">Zinc</keyword>
<dbReference type="Gene3D" id="2.60.120.920">
    <property type="match status" value="1"/>
</dbReference>
<dbReference type="GO" id="GO:0005737">
    <property type="term" value="C:cytoplasm"/>
    <property type="evidence" value="ECO:0007669"/>
    <property type="project" value="TreeGrafter"/>
</dbReference>
<sequence length="293" mass="31955">MQDRQCSCLGKAKDCNTEKARDPEGEGLAAILAPESDESRPVALRTLPDTSTALDEVLRLDSEEWGTASDGSKAVSLCLFEQGRVDFAAASEAIEGNLRRISEAVAKTVQVSFQERGFAGDEHCVAMDPKSATSGARLSEDLFGIESLTNFSSVRASGCVFRGKWMYEVILGTAGIQQLGWATLRCPFTNEEGVGDAPDSYAYDGKRRRKWNVSCMQYGEHWAAGDVIGCMIDLDRGEVSFCRNGSPMGVAYDCVRIRQAGAAYFPAISLSQNERCEVNFGRRPFVHPQEGFS</sequence>
<dbReference type="PANTHER" id="PTHR13363:SF5">
    <property type="entry name" value="E3 UBIQUITIN-PROTEIN LIGASE RNF123"/>
    <property type="match status" value="1"/>
</dbReference>
<evidence type="ECO:0000256" key="1">
    <source>
        <dbReference type="ARBA" id="ARBA00022723"/>
    </source>
</evidence>